<dbReference type="PROSITE" id="PS50262">
    <property type="entry name" value="G_PROTEIN_RECEP_F1_2"/>
    <property type="match status" value="1"/>
</dbReference>
<dbReference type="WBParaSite" id="HCON_00129200-00001">
    <property type="protein sequence ID" value="HCON_00129200-00001"/>
    <property type="gene ID" value="HCON_00129200"/>
</dbReference>
<feature type="transmembrane region" description="Helical" evidence="5">
    <location>
        <begin position="238"/>
        <end position="263"/>
    </location>
</feature>
<keyword evidence="3 5" id="KW-1133">Transmembrane helix</keyword>
<dbReference type="Pfam" id="PF10320">
    <property type="entry name" value="7TM_GPCR_Srsx"/>
    <property type="match status" value="1"/>
</dbReference>
<dbReference type="CDD" id="cd00637">
    <property type="entry name" value="7tm_classA_rhodopsin-like"/>
    <property type="match status" value="1"/>
</dbReference>
<evidence type="ECO:0000256" key="1">
    <source>
        <dbReference type="ARBA" id="ARBA00004370"/>
    </source>
</evidence>
<keyword evidence="2 5" id="KW-0812">Transmembrane</keyword>
<protein>
    <submittedName>
        <fullName evidence="8">G_PROTEIN_RECEP_F1_2 domain-containing protein</fullName>
    </submittedName>
</protein>
<feature type="transmembrane region" description="Helical" evidence="5">
    <location>
        <begin position="12"/>
        <end position="32"/>
    </location>
</feature>
<keyword evidence="4 5" id="KW-0472">Membrane</keyword>
<dbReference type="PANTHER" id="PTHR23360:SF5">
    <property type="entry name" value="G-PROTEIN COUPLED RECEPTORS FAMILY 1 PROFILE DOMAIN-CONTAINING PROTEIN"/>
    <property type="match status" value="1"/>
</dbReference>
<dbReference type="PANTHER" id="PTHR23360">
    <property type="entry name" value="G-PROTEIN COUPLED RECEPTORS FAMILY 1 PROFILE DOMAIN-CONTAINING PROTEIN-RELATED"/>
    <property type="match status" value="1"/>
</dbReference>
<dbReference type="InterPro" id="IPR017452">
    <property type="entry name" value="GPCR_Rhodpsn_7TM"/>
</dbReference>
<dbReference type="Gene3D" id="1.20.1070.10">
    <property type="entry name" value="Rhodopsin 7-helix transmembrane proteins"/>
    <property type="match status" value="1"/>
</dbReference>
<dbReference type="InterPro" id="IPR019424">
    <property type="entry name" value="7TM_GPCR_Srsx"/>
</dbReference>
<evidence type="ECO:0000313" key="8">
    <source>
        <dbReference type="WBParaSite" id="HCON_00129200-00001"/>
    </source>
</evidence>
<proteinExistence type="predicted"/>
<feature type="domain" description="G-protein coupled receptors family 1 profile" evidence="6">
    <location>
        <begin position="24"/>
        <end position="260"/>
    </location>
</feature>
<comment type="subcellular location">
    <subcellularLocation>
        <location evidence="1">Membrane</location>
    </subcellularLocation>
</comment>
<dbReference type="Proteomes" id="UP000025227">
    <property type="component" value="Unplaced"/>
</dbReference>
<evidence type="ECO:0000313" key="7">
    <source>
        <dbReference type="Proteomes" id="UP000025227"/>
    </source>
</evidence>
<dbReference type="SUPFAM" id="SSF81321">
    <property type="entry name" value="Family A G protein-coupled receptor-like"/>
    <property type="match status" value="1"/>
</dbReference>
<dbReference type="PRINTS" id="PR00237">
    <property type="entry name" value="GPCRRHODOPSN"/>
</dbReference>
<name>A0A7I4YSJ2_HAECO</name>
<keyword evidence="7" id="KW-1185">Reference proteome</keyword>
<evidence type="ECO:0000256" key="3">
    <source>
        <dbReference type="ARBA" id="ARBA00022989"/>
    </source>
</evidence>
<organism evidence="7 8">
    <name type="scientific">Haemonchus contortus</name>
    <name type="common">Barber pole worm</name>
    <dbReference type="NCBI Taxonomy" id="6289"/>
    <lineage>
        <taxon>Eukaryota</taxon>
        <taxon>Metazoa</taxon>
        <taxon>Ecdysozoa</taxon>
        <taxon>Nematoda</taxon>
        <taxon>Chromadorea</taxon>
        <taxon>Rhabditida</taxon>
        <taxon>Rhabditina</taxon>
        <taxon>Rhabditomorpha</taxon>
        <taxon>Strongyloidea</taxon>
        <taxon>Trichostrongylidae</taxon>
        <taxon>Haemonchus</taxon>
    </lineage>
</organism>
<dbReference type="InterPro" id="IPR000276">
    <property type="entry name" value="GPCR_Rhodpsn"/>
</dbReference>
<feature type="transmembrane region" description="Helical" evidence="5">
    <location>
        <begin position="82"/>
        <end position="103"/>
    </location>
</feature>
<dbReference type="SMART" id="SM01381">
    <property type="entry name" value="7TM_GPCR_Srsx"/>
    <property type="match status" value="1"/>
</dbReference>
<evidence type="ECO:0000256" key="5">
    <source>
        <dbReference type="SAM" id="Phobius"/>
    </source>
</evidence>
<evidence type="ECO:0000259" key="6">
    <source>
        <dbReference type="PROSITE" id="PS50262"/>
    </source>
</evidence>
<dbReference type="GO" id="GO:0004930">
    <property type="term" value="F:G protein-coupled receptor activity"/>
    <property type="evidence" value="ECO:0007669"/>
    <property type="project" value="InterPro"/>
</dbReference>
<feature type="transmembrane region" description="Helical" evidence="5">
    <location>
        <begin position="203"/>
        <end position="226"/>
    </location>
</feature>
<sequence>MYPNSKPVPYHVLYIVIPVISFIGNGLIIYVTIRSRALRSPCSILIALVSLSDMMLVSSNLISTSYHNIVQKETIPQPICAYLQLIPLFGACTSPMFLLAIAIDRLLSMMTFYKPMVASYSRRYIVAQVLPGCIMGTVLDVLVLANRKYDQMVVCILVTPMQGTINDVHSRVIIAICLLIILCNASFIFFLKKLRMNSSKSKSIYRSMVVISLSVVLGYFSTMAIFSMKKILDLSIEMIYLNMIAGLFTTAATSVNFFVYYCISKEYRSIFDKLLGIGHIKTWLSENIHSDIQQTTNQPKQSSFRSTLTPVT</sequence>
<feature type="transmembrane region" description="Helical" evidence="5">
    <location>
        <begin position="124"/>
        <end position="144"/>
    </location>
</feature>
<evidence type="ECO:0000256" key="4">
    <source>
        <dbReference type="ARBA" id="ARBA00023136"/>
    </source>
</evidence>
<dbReference type="GO" id="GO:0016020">
    <property type="term" value="C:membrane"/>
    <property type="evidence" value="ECO:0007669"/>
    <property type="project" value="UniProtKB-SubCell"/>
</dbReference>
<dbReference type="AlphaFoldDB" id="A0A7I4YSJ2"/>
<evidence type="ECO:0000256" key="2">
    <source>
        <dbReference type="ARBA" id="ARBA00022692"/>
    </source>
</evidence>
<dbReference type="OrthoDB" id="5820127at2759"/>
<dbReference type="InterPro" id="IPR047130">
    <property type="entry name" value="7TM_GPCR_Srsx_nematod"/>
</dbReference>
<accession>A0A7I4YSJ2</accession>
<feature type="transmembrane region" description="Helical" evidence="5">
    <location>
        <begin position="172"/>
        <end position="191"/>
    </location>
</feature>
<reference evidence="8" key="1">
    <citation type="submission" date="2020-12" db="UniProtKB">
        <authorList>
            <consortium name="WormBaseParasite"/>
        </authorList>
    </citation>
    <scope>IDENTIFICATION</scope>
    <source>
        <strain evidence="8">MHco3</strain>
    </source>
</reference>
<feature type="transmembrane region" description="Helical" evidence="5">
    <location>
        <begin position="44"/>
        <end position="62"/>
    </location>
</feature>